<reference evidence="3" key="1">
    <citation type="journal article" date="2019" name="Nat. Commun.">
        <title>The genome of broomcorn millet.</title>
        <authorList>
            <person name="Zou C."/>
            <person name="Miki D."/>
            <person name="Li D."/>
            <person name="Tang Q."/>
            <person name="Xiao L."/>
            <person name="Rajput S."/>
            <person name="Deng P."/>
            <person name="Jia W."/>
            <person name="Huang R."/>
            <person name="Zhang M."/>
            <person name="Sun Y."/>
            <person name="Hu J."/>
            <person name="Fu X."/>
            <person name="Schnable P.S."/>
            <person name="Li F."/>
            <person name="Zhang H."/>
            <person name="Feng B."/>
            <person name="Zhu X."/>
            <person name="Liu R."/>
            <person name="Schnable J.C."/>
            <person name="Zhu J.-K."/>
            <person name="Zhang H."/>
        </authorList>
    </citation>
    <scope>NUCLEOTIDE SEQUENCE [LARGE SCALE GENOMIC DNA]</scope>
</reference>
<feature type="signal peptide" evidence="1">
    <location>
        <begin position="1"/>
        <end position="19"/>
    </location>
</feature>
<dbReference type="STRING" id="4540.A0A3L6RAZ7"/>
<sequence>MAISSYILSSFFILPFVLAMGSSPSLSCPCTRESEIRMVLYMRQVNEGQPNANGVRRPTSLRLPFGFGDVFVNDWVILDAPEPNANVVADARGINVNADQAAGAGYHSSLSVVFKAGRFKGSTLELLGIHAAEAAWAVVGGTGQFSFARGTINYRIVKNVPGAEEYKELSIHALYIPPAGNATTGTADQ</sequence>
<keyword evidence="1" id="KW-0732">Signal</keyword>
<comment type="function">
    <text evidence="1">Dirigent proteins impart stereoselectivity on the phenoxy radical-coupling reaction, yielding optically active lignans from two molecules of coniferyl alcohol in the biosynthesis of lignans, flavonolignans, and alkaloids and thus plays a central role in plant secondary metabolism.</text>
</comment>
<keyword evidence="3" id="KW-1185">Reference proteome</keyword>
<keyword evidence="1" id="KW-0052">Apoplast</keyword>
<evidence type="ECO:0000313" key="2">
    <source>
        <dbReference type="EMBL" id="RLM99430.1"/>
    </source>
</evidence>
<comment type="subunit">
    <text evidence="1">Homodimer.</text>
</comment>
<keyword evidence="1" id="KW-0964">Secreted</keyword>
<gene>
    <name evidence="2" type="ORF">C2845_PM06G10920</name>
</gene>
<organism evidence="2 3">
    <name type="scientific">Panicum miliaceum</name>
    <name type="common">Proso millet</name>
    <name type="synonym">Broomcorn millet</name>
    <dbReference type="NCBI Taxonomy" id="4540"/>
    <lineage>
        <taxon>Eukaryota</taxon>
        <taxon>Viridiplantae</taxon>
        <taxon>Streptophyta</taxon>
        <taxon>Embryophyta</taxon>
        <taxon>Tracheophyta</taxon>
        <taxon>Spermatophyta</taxon>
        <taxon>Magnoliopsida</taxon>
        <taxon>Liliopsida</taxon>
        <taxon>Poales</taxon>
        <taxon>Poaceae</taxon>
        <taxon>PACMAD clade</taxon>
        <taxon>Panicoideae</taxon>
        <taxon>Panicodae</taxon>
        <taxon>Paniceae</taxon>
        <taxon>Panicinae</taxon>
        <taxon>Panicum</taxon>
        <taxon>Panicum sect. Panicum</taxon>
    </lineage>
</organism>
<dbReference type="InterPro" id="IPR004265">
    <property type="entry name" value="Dirigent"/>
</dbReference>
<dbReference type="Pfam" id="PF03018">
    <property type="entry name" value="Dirigent"/>
    <property type="match status" value="1"/>
</dbReference>
<comment type="subcellular location">
    <subcellularLocation>
        <location evidence="1">Secreted</location>
        <location evidence="1">Extracellular space</location>
        <location evidence="1">Apoplast</location>
    </subcellularLocation>
</comment>
<proteinExistence type="inferred from homology"/>
<dbReference type="AlphaFoldDB" id="A0A3L6RAZ7"/>
<protein>
    <recommendedName>
        <fullName evidence="1">Dirigent protein</fullName>
    </recommendedName>
</protein>
<accession>A0A3L6RAZ7</accession>
<name>A0A3L6RAZ7_PANMI</name>
<dbReference type="PANTHER" id="PTHR21495">
    <property type="entry name" value="NUCLEOPORIN-RELATED"/>
    <property type="match status" value="1"/>
</dbReference>
<comment type="caution">
    <text evidence="2">The sequence shown here is derived from an EMBL/GenBank/DDBJ whole genome shotgun (WGS) entry which is preliminary data.</text>
</comment>
<dbReference type="Proteomes" id="UP000275267">
    <property type="component" value="Unassembled WGS sequence"/>
</dbReference>
<dbReference type="OrthoDB" id="702842at2759"/>
<dbReference type="GO" id="GO:0048046">
    <property type="term" value="C:apoplast"/>
    <property type="evidence" value="ECO:0007669"/>
    <property type="project" value="UniProtKB-SubCell"/>
</dbReference>
<comment type="similarity">
    <text evidence="1">Belongs to the plant dirigent protein family.</text>
</comment>
<dbReference type="EMBL" id="PQIB02000009">
    <property type="protein sequence ID" value="RLM99430.1"/>
    <property type="molecule type" value="Genomic_DNA"/>
</dbReference>
<evidence type="ECO:0000313" key="3">
    <source>
        <dbReference type="Proteomes" id="UP000275267"/>
    </source>
</evidence>
<evidence type="ECO:0000256" key="1">
    <source>
        <dbReference type="RuleBase" id="RU363099"/>
    </source>
</evidence>
<feature type="chain" id="PRO_5017851920" description="Dirigent protein" evidence="1">
    <location>
        <begin position="20"/>
        <end position="189"/>
    </location>
</feature>